<keyword evidence="9" id="KW-0256">Endoplasmic reticulum</keyword>
<name>A0A670YGE6_PSETE</name>
<dbReference type="AlphaFoldDB" id="A0A670YGE6"/>
<sequence length="464" mass="52252">MEAGDWLLSGTALLLLLAGALGAWWSFRPPKRPGDVAGRVAVLVVGDLGRSPRMQYHALSLARRGRRVAFLGYAGESSSPPRETEASGLDRSFFSFLVGPRFFQYIIKVIVQSFQLLYTLLRIAPPGYVLLQNPPGLPSIAVSWIFCLLRNSKLIIDWHNYGYTLMGLTHGKRHPIVRIAKRYEELFGSLSSYNICVTNAMKEDLQTNCNIRAITLYDKPASFFKETHLSEQHKLFIRLSKDYAPFKAVDHLPDHVERSAFTQFDAISGRVTHRLGRPALLISSTSWTGLILSLVNKVKYEHCVSNGAKLPSLVCVITGKGPLKDHYTKLIATLHFKHVQICTPWLEAEDYALLLGSADLGVCLHTSSSGLDLPMKVVDMFGCCLPVCAVHFRCLHELVKHEVNGLIFKDWGELAEQLKMLFGEFPAEESHLALFRRNLRQAKQQHWDESWEETVFPLFSDKSD</sequence>
<dbReference type="Pfam" id="PF00534">
    <property type="entry name" value="Glycos_transf_1"/>
    <property type="match status" value="1"/>
</dbReference>
<evidence type="ECO:0000256" key="15">
    <source>
        <dbReference type="ARBA" id="ARBA00033088"/>
    </source>
</evidence>
<evidence type="ECO:0000256" key="14">
    <source>
        <dbReference type="ARBA" id="ARBA00031566"/>
    </source>
</evidence>
<evidence type="ECO:0000256" key="9">
    <source>
        <dbReference type="ARBA" id="ARBA00022824"/>
    </source>
</evidence>
<evidence type="ECO:0000256" key="12">
    <source>
        <dbReference type="ARBA" id="ARBA00023136"/>
    </source>
</evidence>
<dbReference type="GeneTree" id="ENSGT00390000008647"/>
<dbReference type="PANTHER" id="PTHR13036:SF0">
    <property type="entry name" value="CHITOBIOSYLDIPHOSPHODOLICHOL BETA-MANNOSYLTRANSFERASE"/>
    <property type="match status" value="1"/>
</dbReference>
<evidence type="ECO:0000256" key="1">
    <source>
        <dbReference type="ARBA" id="ARBA00004389"/>
    </source>
</evidence>
<evidence type="ECO:0000256" key="11">
    <source>
        <dbReference type="ARBA" id="ARBA00022989"/>
    </source>
</evidence>
<evidence type="ECO:0000256" key="7">
    <source>
        <dbReference type="ARBA" id="ARBA00022679"/>
    </source>
</evidence>
<dbReference type="FunFam" id="3.40.50.2000:FF:000096">
    <property type="entry name" value="ALG1, chitobiosyldiphosphodolichol beta-mannosyltransferase"/>
    <property type="match status" value="1"/>
</dbReference>
<keyword evidence="11" id="KW-1133">Transmembrane helix</keyword>
<accession>A0A670YGE6</accession>
<feature type="chain" id="PRO_5025374091" description="Chitobiosyldiphosphodolichol beta-mannosyltransferase" evidence="20">
    <location>
        <begin position="23"/>
        <end position="464"/>
    </location>
</feature>
<keyword evidence="20" id="KW-0732">Signal</keyword>
<keyword evidence="5" id="KW-0597">Phosphoprotein</keyword>
<evidence type="ECO:0000256" key="3">
    <source>
        <dbReference type="ARBA" id="ARBA00012611"/>
    </source>
</evidence>
<evidence type="ECO:0000256" key="8">
    <source>
        <dbReference type="ARBA" id="ARBA00022692"/>
    </source>
</evidence>
<reference evidence="22" key="2">
    <citation type="submission" date="2025-09" db="UniProtKB">
        <authorList>
            <consortium name="Ensembl"/>
        </authorList>
    </citation>
    <scope>IDENTIFICATION</scope>
</reference>
<protein>
    <recommendedName>
        <fullName evidence="4">Chitobiosyldiphosphodolichol beta-mannosyltransferase</fullName>
        <ecNumber evidence="3">2.4.1.142</ecNumber>
    </recommendedName>
    <alternativeName>
        <fullName evidence="19">Asparagine-linked glycosylation protein 1 homolog</fullName>
    </alternativeName>
    <alternativeName>
        <fullName evidence="14">Beta-1,4-mannosyltransferase</fullName>
    </alternativeName>
    <alternativeName>
        <fullName evidence="15">GDP-Man:GlcNAc2-PP-dolichol mannosyltransferase</fullName>
    </alternativeName>
    <alternativeName>
        <fullName evidence="13">GDP-mannose-dolichol diphosphochitobiose mannosyltransferase</fullName>
    </alternativeName>
</protein>
<evidence type="ECO:0000256" key="16">
    <source>
        <dbReference type="ARBA" id="ARBA00045071"/>
    </source>
</evidence>
<evidence type="ECO:0000256" key="20">
    <source>
        <dbReference type="SAM" id="SignalP"/>
    </source>
</evidence>
<dbReference type="InterPro" id="IPR001296">
    <property type="entry name" value="Glyco_trans_1"/>
</dbReference>
<dbReference type="OMA" id="CKLIIDW"/>
<dbReference type="GO" id="GO:0005789">
    <property type="term" value="C:endoplasmic reticulum membrane"/>
    <property type="evidence" value="ECO:0007669"/>
    <property type="project" value="UniProtKB-SubCell"/>
</dbReference>
<evidence type="ECO:0000256" key="4">
    <source>
        <dbReference type="ARBA" id="ARBA00015841"/>
    </source>
</evidence>
<keyword evidence="10" id="KW-0735">Signal-anchor</keyword>
<comment type="similarity">
    <text evidence="18">Belongs to the glycosyltransferase group 1 family. Glycosyltransferase 33 subfamily.</text>
</comment>
<dbReference type="Proteomes" id="UP000472273">
    <property type="component" value="Unplaced"/>
</dbReference>
<dbReference type="Gene3D" id="3.40.50.2000">
    <property type="entry name" value="Glycogen Phosphorylase B"/>
    <property type="match status" value="1"/>
</dbReference>
<comment type="subcellular location">
    <subcellularLocation>
        <location evidence="1">Endoplasmic reticulum membrane</location>
        <topology evidence="1">Single-pass membrane protein</topology>
    </subcellularLocation>
</comment>
<evidence type="ECO:0000259" key="21">
    <source>
        <dbReference type="Pfam" id="PF00534"/>
    </source>
</evidence>
<evidence type="ECO:0000256" key="19">
    <source>
        <dbReference type="ARBA" id="ARBA00082785"/>
    </source>
</evidence>
<keyword evidence="23" id="KW-1185">Reference proteome</keyword>
<dbReference type="PANTHER" id="PTHR13036">
    <property type="entry name" value="BETA1,4 MANNOSYLTRANSFERASE"/>
    <property type="match status" value="1"/>
</dbReference>
<organism evidence="22 23">
    <name type="scientific">Pseudonaja textilis</name>
    <name type="common">Eastern brown snake</name>
    <dbReference type="NCBI Taxonomy" id="8673"/>
    <lineage>
        <taxon>Eukaryota</taxon>
        <taxon>Metazoa</taxon>
        <taxon>Chordata</taxon>
        <taxon>Craniata</taxon>
        <taxon>Vertebrata</taxon>
        <taxon>Euteleostomi</taxon>
        <taxon>Lepidosauria</taxon>
        <taxon>Squamata</taxon>
        <taxon>Bifurcata</taxon>
        <taxon>Unidentata</taxon>
        <taxon>Episquamata</taxon>
        <taxon>Toxicofera</taxon>
        <taxon>Serpentes</taxon>
        <taxon>Colubroidea</taxon>
        <taxon>Elapidae</taxon>
        <taxon>Hydrophiinae</taxon>
        <taxon>Pseudonaja</taxon>
    </lineage>
</organism>
<evidence type="ECO:0000256" key="13">
    <source>
        <dbReference type="ARBA" id="ARBA00031434"/>
    </source>
</evidence>
<dbReference type="GO" id="GO:0004578">
    <property type="term" value="F:chitobiosyldiphosphodolichol beta-mannosyltransferase activity"/>
    <property type="evidence" value="ECO:0007669"/>
    <property type="project" value="UniProtKB-EC"/>
</dbReference>
<gene>
    <name evidence="22" type="primary">ALG1</name>
</gene>
<evidence type="ECO:0000256" key="2">
    <source>
        <dbReference type="ARBA" id="ARBA00004922"/>
    </source>
</evidence>
<evidence type="ECO:0000256" key="5">
    <source>
        <dbReference type="ARBA" id="ARBA00022553"/>
    </source>
</evidence>
<comment type="pathway">
    <text evidence="2">Protein modification; protein glycosylation.</text>
</comment>
<feature type="signal peptide" evidence="20">
    <location>
        <begin position="1"/>
        <end position="22"/>
    </location>
</feature>
<comment type="catalytic activity">
    <reaction evidence="16">
        <text>an N,N'-diacetylchitobiosyl-diphospho-di-trans,poly-cis-dolichol + GDP-alpha-D-mannose = a beta-D-Man-(1-&gt;4)-beta-D-GlcNAc-(1-&gt;4)-alpha-D-GlcNAc-diphospho-di-trans,poly-cis-dolichol + GDP + H(+)</text>
        <dbReference type="Rhea" id="RHEA:13865"/>
        <dbReference type="Rhea" id="RHEA-COMP:19510"/>
        <dbReference type="Rhea" id="RHEA-COMP:19511"/>
        <dbReference type="ChEBI" id="CHEBI:15378"/>
        <dbReference type="ChEBI" id="CHEBI:57269"/>
        <dbReference type="ChEBI" id="CHEBI:57527"/>
        <dbReference type="ChEBI" id="CHEBI:58189"/>
        <dbReference type="ChEBI" id="CHEBI:58472"/>
        <dbReference type="EC" id="2.4.1.142"/>
    </reaction>
    <physiologicalReaction direction="left-to-right" evidence="16">
        <dbReference type="Rhea" id="RHEA:13866"/>
    </physiologicalReaction>
</comment>
<comment type="function">
    <text evidence="17">Mannosyltransferase that operates in the biosynthetic pathway of dolichol-linked oligosaccharides, the glycan precursors employed in protein asparagine (N)-glycosylation. The assembly of dolichol-linked oligosaccharides begins on the cytosolic side of the endoplasmic reticulum membrane and finishes in its lumen. The sequential addition of sugars to dolichol pyrophosphate produces dolichol-linked oligosaccharides containing fourteen sugars, including two GlcNAcs, nine mannoses and three glucoses. Once assembled, the oligosaccharide is transferred from the lipid to nascent proteins by oligosaccharyltransferases. Catalyzes, on the cytoplasmic face of the endoplasmic reticulum, the addition of the first mannose residues to the dolichol-linked oligosaccharide chain, to produce Man1GlcNAc(2)-PP-dolichol core oligosaccharide. Man1GlcNAc(2)-PP-dolichol is a substrate for ALG2, the following enzyme in the biosynthetic pathway.</text>
</comment>
<evidence type="ECO:0000256" key="18">
    <source>
        <dbReference type="ARBA" id="ARBA00061237"/>
    </source>
</evidence>
<dbReference type="InterPro" id="IPR026051">
    <property type="entry name" value="ALG1-like"/>
</dbReference>
<dbReference type="SUPFAM" id="SSF53756">
    <property type="entry name" value="UDP-Glycosyltransferase/glycogen phosphorylase"/>
    <property type="match status" value="1"/>
</dbReference>
<evidence type="ECO:0000256" key="6">
    <source>
        <dbReference type="ARBA" id="ARBA00022676"/>
    </source>
</evidence>
<dbReference type="EC" id="2.4.1.142" evidence="3"/>
<feature type="domain" description="Glycosyl transferase family 1" evidence="21">
    <location>
        <begin position="309"/>
        <end position="418"/>
    </location>
</feature>
<keyword evidence="7" id="KW-0808">Transferase</keyword>
<evidence type="ECO:0000313" key="23">
    <source>
        <dbReference type="Proteomes" id="UP000472273"/>
    </source>
</evidence>
<evidence type="ECO:0000256" key="17">
    <source>
        <dbReference type="ARBA" id="ARBA00056362"/>
    </source>
</evidence>
<keyword evidence="8" id="KW-0812">Transmembrane</keyword>
<keyword evidence="6" id="KW-0328">Glycosyltransferase</keyword>
<dbReference type="Ensembl" id="ENSPTXT00000008855.1">
    <property type="protein sequence ID" value="ENSPTXP00000008557.1"/>
    <property type="gene ID" value="ENSPTXG00000006191.1"/>
</dbReference>
<reference evidence="22" key="1">
    <citation type="submission" date="2025-08" db="UniProtKB">
        <authorList>
            <consortium name="Ensembl"/>
        </authorList>
    </citation>
    <scope>IDENTIFICATION</scope>
</reference>
<evidence type="ECO:0000313" key="22">
    <source>
        <dbReference type="Ensembl" id="ENSPTXP00000008557.1"/>
    </source>
</evidence>
<keyword evidence="12" id="KW-0472">Membrane</keyword>
<evidence type="ECO:0000256" key="10">
    <source>
        <dbReference type="ARBA" id="ARBA00022968"/>
    </source>
</evidence>
<proteinExistence type="inferred from homology"/>